<dbReference type="InterPro" id="IPR036457">
    <property type="entry name" value="PPM-type-like_dom_sf"/>
</dbReference>
<evidence type="ECO:0000259" key="3">
    <source>
        <dbReference type="SMART" id="SM00331"/>
    </source>
</evidence>
<dbReference type="Proteomes" id="UP001153328">
    <property type="component" value="Unassembled WGS sequence"/>
</dbReference>
<accession>A0A9W4MH90</accession>
<name>A0A9W4MH90_9ACTN</name>
<evidence type="ECO:0000259" key="2">
    <source>
        <dbReference type="SMART" id="SM00065"/>
    </source>
</evidence>
<proteinExistence type="predicted"/>
<dbReference type="InterPro" id="IPR029016">
    <property type="entry name" value="GAF-like_dom_sf"/>
</dbReference>
<dbReference type="GO" id="GO:0016791">
    <property type="term" value="F:phosphatase activity"/>
    <property type="evidence" value="ECO:0007669"/>
    <property type="project" value="TreeGrafter"/>
</dbReference>
<dbReference type="PANTHER" id="PTHR43156:SF2">
    <property type="entry name" value="STAGE II SPORULATION PROTEIN E"/>
    <property type="match status" value="1"/>
</dbReference>
<reference evidence="4" key="1">
    <citation type="submission" date="2021-06" db="EMBL/GenBank/DDBJ databases">
        <authorList>
            <person name="Arsene-Ploetze F."/>
        </authorList>
    </citation>
    <scope>NUCLEOTIDE SEQUENCE</scope>
    <source>
        <strain evidence="4">SBRY1</strain>
    </source>
</reference>
<dbReference type="EMBL" id="CAJVAX010000018">
    <property type="protein sequence ID" value="CAG7647086.1"/>
    <property type="molecule type" value="Genomic_DNA"/>
</dbReference>
<dbReference type="AlphaFoldDB" id="A0A9W4MH90"/>
<dbReference type="Gene3D" id="3.30.565.10">
    <property type="entry name" value="Histidine kinase-like ATPase, C-terminal domain"/>
    <property type="match status" value="1"/>
</dbReference>
<dbReference type="Pfam" id="PF07228">
    <property type="entry name" value="SpoIIE"/>
    <property type="match status" value="1"/>
</dbReference>
<dbReference type="InterPro" id="IPR052016">
    <property type="entry name" value="Bact_Sigma-Reg"/>
</dbReference>
<dbReference type="FunFam" id="3.30.565.10:FF:000028">
    <property type="entry name" value="PAS sensor protein"/>
    <property type="match status" value="1"/>
</dbReference>
<dbReference type="SUPFAM" id="SSF55874">
    <property type="entry name" value="ATPase domain of HSP90 chaperone/DNA topoisomerase II/histidine kinase"/>
    <property type="match status" value="1"/>
</dbReference>
<dbReference type="InterPro" id="IPR003594">
    <property type="entry name" value="HATPase_dom"/>
</dbReference>
<evidence type="ECO:0000256" key="1">
    <source>
        <dbReference type="ARBA" id="ARBA00022801"/>
    </source>
</evidence>
<dbReference type="SUPFAM" id="SSF81606">
    <property type="entry name" value="PP2C-like"/>
    <property type="match status" value="1"/>
</dbReference>
<dbReference type="Pfam" id="PF13581">
    <property type="entry name" value="HATPase_c_2"/>
    <property type="match status" value="1"/>
</dbReference>
<evidence type="ECO:0000313" key="5">
    <source>
        <dbReference type="Proteomes" id="UP001153328"/>
    </source>
</evidence>
<feature type="domain" description="GAF" evidence="2">
    <location>
        <begin position="152"/>
        <end position="323"/>
    </location>
</feature>
<keyword evidence="5" id="KW-1185">Reference proteome</keyword>
<dbReference type="CDD" id="cd16936">
    <property type="entry name" value="HATPase_RsbW-like"/>
    <property type="match status" value="1"/>
</dbReference>
<comment type="caution">
    <text evidence="4">The sequence shown here is derived from an EMBL/GenBank/DDBJ whole genome shotgun (WGS) entry which is preliminary data.</text>
</comment>
<dbReference type="InterPro" id="IPR036890">
    <property type="entry name" value="HATPase_C_sf"/>
</dbReference>
<evidence type="ECO:0000313" key="4">
    <source>
        <dbReference type="EMBL" id="CAG7647086.1"/>
    </source>
</evidence>
<dbReference type="InterPro" id="IPR001932">
    <property type="entry name" value="PPM-type_phosphatase-like_dom"/>
</dbReference>
<dbReference type="InterPro" id="IPR003018">
    <property type="entry name" value="GAF"/>
</dbReference>
<dbReference type="SUPFAM" id="SSF55781">
    <property type="entry name" value="GAF domain-like"/>
    <property type="match status" value="1"/>
</dbReference>
<dbReference type="SMART" id="SM00331">
    <property type="entry name" value="PP2C_SIG"/>
    <property type="match status" value="1"/>
</dbReference>
<dbReference type="Pfam" id="PF01590">
    <property type="entry name" value="GAF"/>
    <property type="match status" value="1"/>
</dbReference>
<dbReference type="SMART" id="SM00065">
    <property type="entry name" value="GAF"/>
    <property type="match status" value="1"/>
</dbReference>
<organism evidence="4 5">
    <name type="scientific">Actinacidiphila bryophytorum</name>
    <dbReference type="NCBI Taxonomy" id="1436133"/>
    <lineage>
        <taxon>Bacteria</taxon>
        <taxon>Bacillati</taxon>
        <taxon>Actinomycetota</taxon>
        <taxon>Actinomycetes</taxon>
        <taxon>Kitasatosporales</taxon>
        <taxon>Streptomycetaceae</taxon>
        <taxon>Actinacidiphila</taxon>
    </lineage>
</organism>
<protein>
    <submittedName>
        <fullName evidence="4">PAS domain S-box-containing protein</fullName>
    </submittedName>
</protein>
<dbReference type="RefSeq" id="WP_205048832.1">
    <property type="nucleotide sequence ID" value="NZ_CAJVAX010000018.1"/>
</dbReference>
<dbReference type="Gene3D" id="3.60.40.10">
    <property type="entry name" value="PPM-type phosphatase domain"/>
    <property type="match status" value="1"/>
</dbReference>
<dbReference type="Gene3D" id="3.30.450.40">
    <property type="match status" value="1"/>
</dbReference>
<feature type="domain" description="PPM-type phosphatase" evidence="3">
    <location>
        <begin position="341"/>
        <end position="565"/>
    </location>
</feature>
<dbReference type="PANTHER" id="PTHR43156">
    <property type="entry name" value="STAGE II SPORULATION PROTEIN E-RELATED"/>
    <property type="match status" value="1"/>
</dbReference>
<sequence>MDRYVRGDPEQWPPPDSHFGQALLDALALQPAIGLAALDTALRVTGSRLDPEHFNGLELAAGARLTDLVREQDAQALAARLQRVQTSREPLIAHRQRMSGTSELAVTMTALPLAAPPGEPAPLVLALVNATKETRRLDLLFDAAAMIGSSLDVAESSQQLASALAPGLGDEATVYLVRKVYAGEEPPERVARGDQGLRCVAMAPEDGTWPEDYIRPGTDLPHMPNTPAVQRFQRGEAYILPDRAAISEAMQDDPALMRRLVPPKATAVMQCALLARGLILGGVSVWRTAESGPFTDDDLQLLQEVASRAALSIDNARRYTRERTANVTLQRALLPPAGTDTAALEAAGVYLPATSGPQGAGGDWYDVIPLSSLRVALVVGDVVGHGLRATAAMGRMRTAVQALADLDLGPGDMLTHLDDLVLRFGESTEASYEDVLASTCLYAVYDPVAGRLTMASAGHPPPGIISPDGGFAFAALEPGPPLGVGGLPFEDTEVDLEPGSMLVLYTDGLVEHGHEHDLAAGMDAFARRLATLDRRADLQDTADAMARDIAPAKLTDDATLLLARVRETAPADVASWPVRDDPAAVTDARELVVGKLAEWGLPDLAFSTELMVSELVTNAIRYAGGPIGLRLIRDRRGKVLVCEVSDPSNSQPRLRRARPTDEGGRGLFLIAQLAVRWGSRYNTTGKTIWAEQALES</sequence>
<gene>
    <name evidence="4" type="ORF">SBRY_40579</name>
</gene>
<keyword evidence="1" id="KW-0378">Hydrolase</keyword>